<accession>A0A151SLQ8</accession>
<evidence type="ECO:0000313" key="2">
    <source>
        <dbReference type="EMBL" id="KYP55737.1"/>
    </source>
</evidence>
<keyword evidence="3" id="KW-1185">Reference proteome</keyword>
<dbReference type="PANTHER" id="PTHR46890:SF50">
    <property type="entry name" value="RNA-DIRECTED DNA POLYMERASE, EUKARYOTA, REVERSE TRANSCRIPTASE ZINC-BINDING DOMAIN PROTEIN-RELATED"/>
    <property type="match status" value="1"/>
</dbReference>
<evidence type="ECO:0000313" key="3">
    <source>
        <dbReference type="Proteomes" id="UP000075243"/>
    </source>
</evidence>
<dbReference type="EMBL" id="CM003613">
    <property type="protein sequence ID" value="KYP55737.1"/>
    <property type="molecule type" value="Genomic_DNA"/>
</dbReference>
<name>A0A151SLQ8_CAJCA</name>
<dbReference type="PANTHER" id="PTHR46890">
    <property type="entry name" value="NON-LTR RETROLELEMENT REVERSE TRANSCRIPTASE-LIKE PROTEIN-RELATED"/>
    <property type="match status" value="1"/>
</dbReference>
<feature type="non-terminal residue" evidence="2">
    <location>
        <position position="1"/>
    </location>
</feature>
<evidence type="ECO:0000259" key="1">
    <source>
        <dbReference type="PROSITE" id="PS50878"/>
    </source>
</evidence>
<organism evidence="2 3">
    <name type="scientific">Cajanus cajan</name>
    <name type="common">Pigeon pea</name>
    <name type="synonym">Cajanus indicus</name>
    <dbReference type="NCBI Taxonomy" id="3821"/>
    <lineage>
        <taxon>Eukaryota</taxon>
        <taxon>Viridiplantae</taxon>
        <taxon>Streptophyta</taxon>
        <taxon>Embryophyta</taxon>
        <taxon>Tracheophyta</taxon>
        <taxon>Spermatophyta</taxon>
        <taxon>Magnoliopsida</taxon>
        <taxon>eudicotyledons</taxon>
        <taxon>Gunneridae</taxon>
        <taxon>Pentapetalae</taxon>
        <taxon>rosids</taxon>
        <taxon>fabids</taxon>
        <taxon>Fabales</taxon>
        <taxon>Fabaceae</taxon>
        <taxon>Papilionoideae</taxon>
        <taxon>50 kb inversion clade</taxon>
        <taxon>NPAAA clade</taxon>
        <taxon>indigoferoid/millettioid clade</taxon>
        <taxon>Phaseoleae</taxon>
        <taxon>Cajanus</taxon>
    </lineage>
</organism>
<dbReference type="PROSITE" id="PS50878">
    <property type="entry name" value="RT_POL"/>
    <property type="match status" value="1"/>
</dbReference>
<dbReference type="Pfam" id="PF00078">
    <property type="entry name" value="RVT_1"/>
    <property type="match status" value="1"/>
</dbReference>
<dbReference type="CDD" id="cd01650">
    <property type="entry name" value="RT_nLTR_like"/>
    <property type="match status" value="1"/>
</dbReference>
<sequence length="517" mass="59519">DGTSASRLDRFIMSESFIDIFKVASQWIGQRDISDHALIYIRCEEFDWGFKPFRFFDYWMSHPDFKKTIQQCWNESQCSSNWRLCAFGEKLKKLKGRLKTWSREVFALQQNRIEDQASKLDEIDSLIMEGNAEMALERNPILKDFWEKVSRNENSIIQKSKVKWAKEGDFNSSFFHNFHKLRMRRNQISAVLYDGSWLHGVMEVKGAVRDHFQSSFKEEQHNRPLLEGISFPSLSIYDQNTISSPFTREEIREAVWSCAAGKSPGPDGPISRISAMHKIISKVMAARMKLVIGSIISRVQTAFVPGRHLLDGVLVVNELIDWAKRNKRNCFLFKADFHKAYDSVNWTFLDYMLDKLGFGLLWRKWVKALVHTSSLSVLVNGSPTEEFFAEKGLKQGDPLAPFLFLLVAEGLAGLMRKAEEQNLFKGVVVTENFKFSLLQYADDAVVVGDISFQNLWTLKAIFRGFELVSGLRVNFDKSLLCGVNLDPYFMQAAQIFLHCKTTSLPFKFLGIPHSCWD</sequence>
<protein>
    <submittedName>
        <fullName evidence="2">Transposon TX1 uncharacterized</fullName>
    </submittedName>
</protein>
<dbReference type="AlphaFoldDB" id="A0A151SLQ8"/>
<feature type="domain" description="Reverse transcriptase" evidence="1">
    <location>
        <begin position="261"/>
        <end position="513"/>
    </location>
</feature>
<reference evidence="2 3" key="1">
    <citation type="journal article" date="2012" name="Nat. Biotechnol.">
        <title>Draft genome sequence of pigeonpea (Cajanus cajan), an orphan legume crop of resource-poor farmers.</title>
        <authorList>
            <person name="Varshney R.K."/>
            <person name="Chen W."/>
            <person name="Li Y."/>
            <person name="Bharti A.K."/>
            <person name="Saxena R.K."/>
            <person name="Schlueter J.A."/>
            <person name="Donoghue M.T."/>
            <person name="Azam S."/>
            <person name="Fan G."/>
            <person name="Whaley A.M."/>
            <person name="Farmer A.D."/>
            <person name="Sheridan J."/>
            <person name="Iwata A."/>
            <person name="Tuteja R."/>
            <person name="Penmetsa R.V."/>
            <person name="Wu W."/>
            <person name="Upadhyaya H.D."/>
            <person name="Yang S.P."/>
            <person name="Shah T."/>
            <person name="Saxena K.B."/>
            <person name="Michael T."/>
            <person name="McCombie W.R."/>
            <person name="Yang B."/>
            <person name="Zhang G."/>
            <person name="Yang H."/>
            <person name="Wang J."/>
            <person name="Spillane C."/>
            <person name="Cook D.R."/>
            <person name="May G.D."/>
            <person name="Xu X."/>
            <person name="Jackson S.A."/>
        </authorList>
    </citation>
    <scope>NUCLEOTIDE SEQUENCE [LARGE SCALE GENOMIC DNA]</scope>
    <source>
        <strain evidence="3">cv. Asha</strain>
    </source>
</reference>
<dbReference type="InterPro" id="IPR000477">
    <property type="entry name" value="RT_dom"/>
</dbReference>
<proteinExistence type="predicted"/>
<gene>
    <name evidence="2" type="ORF">KK1_001962</name>
</gene>
<dbReference type="STRING" id="3821.A0A151SLQ8"/>
<dbReference type="InterPro" id="IPR052343">
    <property type="entry name" value="Retrotransposon-Effector_Assoc"/>
</dbReference>
<dbReference type="Gramene" id="C.cajan_01912.t">
    <property type="protein sequence ID" value="C.cajan_01912.t"/>
    <property type="gene ID" value="C.cajan_01912"/>
</dbReference>
<dbReference type="Proteomes" id="UP000075243">
    <property type="component" value="Chromosome 11"/>
</dbReference>